<name>A0A0L0P9B2_CANAR</name>
<accession>A0A0L0P9B2</accession>
<dbReference type="VEuPathDB" id="FungiDB:CJJ09_000130"/>
<dbReference type="VEuPathDB" id="FungiDB:B9J08_003971"/>
<dbReference type="EMBL" id="LGST01000002">
    <property type="protein sequence ID" value="KNE02820.1"/>
    <property type="molecule type" value="Genomic_DNA"/>
</dbReference>
<dbReference type="InterPro" id="IPR029052">
    <property type="entry name" value="Metallo-depent_PP-like"/>
</dbReference>
<comment type="caution">
    <text evidence="7">The sequence shown here is derived from an EMBL/GenBank/DDBJ whole genome shotgun (WGS) entry which is preliminary data.</text>
</comment>
<keyword evidence="2 5" id="KW-0812">Transmembrane</keyword>
<keyword evidence="3 5" id="KW-1133">Transmembrane helix</keyword>
<evidence type="ECO:0000313" key="8">
    <source>
        <dbReference type="Proteomes" id="UP000037122"/>
    </source>
</evidence>
<evidence type="ECO:0000256" key="2">
    <source>
        <dbReference type="ARBA" id="ARBA00022692"/>
    </source>
</evidence>
<protein>
    <recommendedName>
        <fullName evidence="6">Calcineurin-like phosphoesterase domain-containing protein</fullName>
    </recommendedName>
</protein>
<feature type="transmembrane region" description="Helical" evidence="5">
    <location>
        <begin position="504"/>
        <end position="523"/>
    </location>
</feature>
<dbReference type="SUPFAM" id="SSF56300">
    <property type="entry name" value="Metallo-dependent phosphatases"/>
    <property type="match status" value="1"/>
</dbReference>
<dbReference type="GO" id="GO:0005783">
    <property type="term" value="C:endoplasmic reticulum"/>
    <property type="evidence" value="ECO:0007669"/>
    <property type="project" value="TreeGrafter"/>
</dbReference>
<keyword evidence="4 5" id="KW-0472">Membrane</keyword>
<feature type="domain" description="Calcineurin-like phosphoesterase" evidence="6">
    <location>
        <begin position="52"/>
        <end position="332"/>
    </location>
</feature>
<dbReference type="Pfam" id="PF00149">
    <property type="entry name" value="Metallophos"/>
    <property type="match status" value="1"/>
</dbReference>
<feature type="transmembrane region" description="Helical" evidence="5">
    <location>
        <begin position="395"/>
        <end position="414"/>
    </location>
</feature>
<proteinExistence type="predicted"/>
<gene>
    <name evidence="7" type="ORF">QG37_00200</name>
</gene>
<evidence type="ECO:0000256" key="4">
    <source>
        <dbReference type="ARBA" id="ARBA00023136"/>
    </source>
</evidence>
<evidence type="ECO:0000313" key="7">
    <source>
        <dbReference type="EMBL" id="KNE02820.1"/>
    </source>
</evidence>
<dbReference type="InterPro" id="IPR033308">
    <property type="entry name" value="PGAP5/Cdc1/Ted1"/>
</dbReference>
<dbReference type="GO" id="GO:0016787">
    <property type="term" value="F:hydrolase activity"/>
    <property type="evidence" value="ECO:0007669"/>
    <property type="project" value="InterPro"/>
</dbReference>
<evidence type="ECO:0000256" key="3">
    <source>
        <dbReference type="ARBA" id="ARBA00022989"/>
    </source>
</evidence>
<comment type="subcellular location">
    <subcellularLocation>
        <location evidence="1">Membrane</location>
        <topology evidence="1">Multi-pass membrane protein</topology>
    </subcellularLocation>
</comment>
<dbReference type="GO" id="GO:0006506">
    <property type="term" value="P:GPI anchor biosynthetic process"/>
    <property type="evidence" value="ECO:0007669"/>
    <property type="project" value="InterPro"/>
</dbReference>
<dbReference type="VEuPathDB" id="FungiDB:QG37_00200"/>
<dbReference type="InterPro" id="IPR004843">
    <property type="entry name" value="Calcineurin-like_PHP"/>
</dbReference>
<organism evidence="7 8">
    <name type="scientific">Candidozyma auris</name>
    <name type="common">Yeast</name>
    <name type="synonym">Candida auris</name>
    <dbReference type="NCBI Taxonomy" id="498019"/>
    <lineage>
        <taxon>Eukaryota</taxon>
        <taxon>Fungi</taxon>
        <taxon>Dikarya</taxon>
        <taxon>Ascomycota</taxon>
        <taxon>Saccharomycotina</taxon>
        <taxon>Pichiomycetes</taxon>
        <taxon>Metschnikowiaceae</taxon>
        <taxon>Candidozyma</taxon>
    </lineage>
</organism>
<sequence length="527" mass="59461">MSLPKLRNSYALVLALAAAFSLQFVWFEWMVPSRTANACEWTNVNSTSQTNVLLVADPQLIDNHTYPGRSAPLLKLLQHTVDKYVAQNYKAMVESLQPDYIFFLGDYLDNGRLALDAYFDHEVRRFWRIFNRWPAKYEHTKNWFTNVPGNHDIGFGNGVKEHLRQRFEAVFGESNVVVEAGGVDFVILDTPLYSAENGLNEPSRKFVAGLKDANGEVVARDLEALADSTSVQSSGDSATSQTTELADSSLAAALMSPDYQTGESTSHRRPRILLSHVPLYRDTSKLKCGPLRESSVFLQNKGYQYQLSLLPQISQEILESVRPVVAFSGDDHDYCDVTHPLTNTREITVKSISMAMGIWRPAVQLLSFDTSQSSSPDQLAYDTHVCYLPRPYHNIVVYAITATAIASLLLFHSLRLRPSRYNYSILPTYGQEYSELSAVLMENPMSRKVSNFLKEQDEGTSSSSIPLPAYTSTATRLTLEKVVAKYKYVKLAVRRFIRKWNLTLFLRLCILEFSFVMLGYFVVVTAI</sequence>
<dbReference type="GO" id="GO:0016020">
    <property type="term" value="C:membrane"/>
    <property type="evidence" value="ECO:0007669"/>
    <property type="project" value="UniProtKB-SubCell"/>
</dbReference>
<evidence type="ECO:0000259" key="6">
    <source>
        <dbReference type="Pfam" id="PF00149"/>
    </source>
</evidence>
<dbReference type="PANTHER" id="PTHR13315:SF4">
    <property type="entry name" value="METALLOPHOSPHOESTERASE, ISOFORM E"/>
    <property type="match status" value="1"/>
</dbReference>
<reference evidence="8" key="1">
    <citation type="journal article" date="2015" name="BMC Genomics">
        <title>Draft genome of a commonly misdiagnosed multidrug resistant pathogen Candida auris.</title>
        <authorList>
            <person name="Chatterjee S."/>
            <person name="Alampalli S.V."/>
            <person name="Nageshan R.K."/>
            <person name="Chettiar S.T."/>
            <person name="Joshi S."/>
            <person name="Tatu U.S."/>
        </authorList>
    </citation>
    <scope>NUCLEOTIDE SEQUENCE [LARGE SCALE GENOMIC DNA]</scope>
    <source>
        <strain evidence="8">6684</strain>
    </source>
</reference>
<dbReference type="VEuPathDB" id="FungiDB:CJI96_0002508"/>
<evidence type="ECO:0000256" key="1">
    <source>
        <dbReference type="ARBA" id="ARBA00004141"/>
    </source>
</evidence>
<evidence type="ECO:0000256" key="5">
    <source>
        <dbReference type="SAM" id="Phobius"/>
    </source>
</evidence>
<dbReference type="VEuPathDB" id="FungiDB:CJI97_004052"/>
<dbReference type="PANTHER" id="PTHR13315">
    <property type="entry name" value="METALLO PHOSPHOESTERASE RELATED"/>
    <property type="match status" value="1"/>
</dbReference>
<dbReference type="Proteomes" id="UP000037122">
    <property type="component" value="Unassembled WGS sequence"/>
</dbReference>
<dbReference type="Gene3D" id="3.60.21.10">
    <property type="match status" value="1"/>
</dbReference>
<dbReference type="AlphaFoldDB" id="A0A0L0P9B2"/>
<dbReference type="VEuPathDB" id="FungiDB:CJJ07_003147"/>